<comment type="similarity">
    <text evidence="3">Belongs to the G-protein coupled receptor 1 family.</text>
</comment>
<keyword evidence="10" id="KW-0677">Repeat</keyword>
<dbReference type="InterPro" id="IPR004172">
    <property type="entry name" value="L27_dom"/>
</dbReference>
<dbReference type="InterPro" id="IPR032675">
    <property type="entry name" value="LRR_dom_sf"/>
</dbReference>
<keyword evidence="15 22" id="KW-0472">Membrane</keyword>
<dbReference type="Pfam" id="PF00560">
    <property type="entry name" value="LRR_1"/>
    <property type="match status" value="1"/>
</dbReference>
<dbReference type="GO" id="GO:0008528">
    <property type="term" value="F:G protein-coupled peptide receptor activity"/>
    <property type="evidence" value="ECO:0007669"/>
    <property type="project" value="TreeGrafter"/>
</dbReference>
<feature type="domain" description="PDZ" evidence="23">
    <location>
        <begin position="93"/>
        <end position="175"/>
    </location>
</feature>
<dbReference type="PRINTS" id="PR00373">
    <property type="entry name" value="GLYCHORMONER"/>
</dbReference>
<dbReference type="SUPFAM" id="SSF81321">
    <property type="entry name" value="Family A G protein-coupled receptor-like"/>
    <property type="match status" value="1"/>
</dbReference>
<dbReference type="SUPFAM" id="SSF52058">
    <property type="entry name" value="L domain-like"/>
    <property type="match status" value="2"/>
</dbReference>
<dbReference type="Gene3D" id="2.30.42.10">
    <property type="match status" value="1"/>
</dbReference>
<evidence type="ECO:0000259" key="23">
    <source>
        <dbReference type="PROSITE" id="PS50106"/>
    </source>
</evidence>
<feature type="transmembrane region" description="Helical" evidence="22">
    <location>
        <begin position="708"/>
        <end position="733"/>
    </location>
</feature>
<dbReference type="Gene3D" id="3.80.10.10">
    <property type="entry name" value="Ribonuclease Inhibitor"/>
    <property type="match status" value="1"/>
</dbReference>
<dbReference type="SMART" id="SM00569">
    <property type="entry name" value="L27"/>
    <property type="match status" value="1"/>
</dbReference>
<feature type="transmembrane region" description="Helical" evidence="22">
    <location>
        <begin position="745"/>
        <end position="769"/>
    </location>
</feature>
<feature type="region of interest" description="Disordered" evidence="21">
    <location>
        <begin position="657"/>
        <end position="681"/>
    </location>
</feature>
<evidence type="ECO:0000256" key="1">
    <source>
        <dbReference type="ARBA" id="ARBA00004651"/>
    </source>
</evidence>
<evidence type="ECO:0000256" key="14">
    <source>
        <dbReference type="ARBA" id="ARBA00023108"/>
    </source>
</evidence>
<dbReference type="GO" id="GO:0016055">
    <property type="term" value="P:Wnt signaling pathway"/>
    <property type="evidence" value="ECO:0007669"/>
    <property type="project" value="UniProtKB-KW"/>
</dbReference>
<dbReference type="PANTHER" id="PTHR24372:SF67">
    <property type="entry name" value="LEUCINE-RICH REPEAT-CONTAINING G-PROTEIN COUPLED RECEPTOR 4"/>
    <property type="match status" value="1"/>
</dbReference>
<keyword evidence="5" id="KW-1003">Cell membrane</keyword>
<dbReference type="SMART" id="SM00228">
    <property type="entry name" value="PDZ"/>
    <property type="match status" value="1"/>
</dbReference>
<dbReference type="Pfam" id="PF00595">
    <property type="entry name" value="PDZ"/>
    <property type="match status" value="1"/>
</dbReference>
<dbReference type="SUPFAM" id="SSF50156">
    <property type="entry name" value="PDZ domain-like"/>
    <property type="match status" value="1"/>
</dbReference>
<dbReference type="GO" id="GO:0016500">
    <property type="term" value="F:protein-hormone receptor activity"/>
    <property type="evidence" value="ECO:0007669"/>
    <property type="project" value="InterPro"/>
</dbReference>
<dbReference type="PANTHER" id="PTHR24372">
    <property type="entry name" value="GLYCOPROTEIN HORMONE RECEPTOR"/>
    <property type="match status" value="1"/>
</dbReference>
<dbReference type="InterPro" id="IPR036892">
    <property type="entry name" value="L27_dom_sf"/>
</dbReference>
<feature type="domain" description="G-protein coupled receptors family 1 profile" evidence="24">
    <location>
        <begin position="724"/>
        <end position="970"/>
    </location>
</feature>
<protein>
    <recommendedName>
        <fullName evidence="20">Leucine-rich repeat-containing G-protein coupled receptor 4</fullName>
    </recommendedName>
</protein>
<evidence type="ECO:0000256" key="3">
    <source>
        <dbReference type="ARBA" id="ARBA00010663"/>
    </source>
</evidence>
<dbReference type="Proteomes" id="UP000322234">
    <property type="component" value="Unassembled WGS sequence"/>
</dbReference>
<evidence type="ECO:0000313" key="26">
    <source>
        <dbReference type="EMBL" id="MXQ92243.1"/>
    </source>
</evidence>
<dbReference type="InterPro" id="IPR017452">
    <property type="entry name" value="GPCR_Rhodpsn_7TM"/>
</dbReference>
<evidence type="ECO:0000313" key="27">
    <source>
        <dbReference type="Proteomes" id="UP000322234"/>
    </source>
</evidence>
<feature type="transmembrane region" description="Helical" evidence="22">
    <location>
        <begin position="789"/>
        <end position="810"/>
    </location>
</feature>
<dbReference type="Pfam" id="PF02828">
    <property type="entry name" value="L27"/>
    <property type="match status" value="1"/>
</dbReference>
<evidence type="ECO:0000256" key="20">
    <source>
        <dbReference type="ARBA" id="ARBA00039745"/>
    </source>
</evidence>
<evidence type="ECO:0000256" key="5">
    <source>
        <dbReference type="ARBA" id="ARBA00022475"/>
    </source>
</evidence>
<evidence type="ECO:0000259" key="24">
    <source>
        <dbReference type="PROSITE" id="PS50262"/>
    </source>
</evidence>
<evidence type="ECO:0000256" key="7">
    <source>
        <dbReference type="ARBA" id="ARBA00022687"/>
    </source>
</evidence>
<evidence type="ECO:0000256" key="18">
    <source>
        <dbReference type="ARBA" id="ARBA00023180"/>
    </source>
</evidence>
<dbReference type="Gene3D" id="1.10.287.650">
    <property type="entry name" value="L27 domain"/>
    <property type="match status" value="1"/>
</dbReference>
<keyword evidence="13" id="KW-0297">G-protein coupled receptor</keyword>
<keyword evidence="7" id="KW-0879">Wnt signaling pathway</keyword>
<keyword evidence="19" id="KW-0807">Transducer</keyword>
<dbReference type="PRINTS" id="PR00237">
    <property type="entry name" value="GPCRRHODOPSN"/>
</dbReference>
<dbReference type="FunFam" id="3.80.10.10:FF:000028">
    <property type="entry name" value="leucine-rich repeat-containing G-protein coupled receptor 4 isoform X1"/>
    <property type="match status" value="1"/>
</dbReference>
<dbReference type="Pfam" id="PF13855">
    <property type="entry name" value="LRR_8"/>
    <property type="match status" value="4"/>
</dbReference>
<feature type="transmembrane region" description="Helical" evidence="22">
    <location>
        <begin position="953"/>
        <end position="973"/>
    </location>
</feature>
<reference evidence="26" key="1">
    <citation type="submission" date="2019-10" db="EMBL/GenBank/DDBJ databases">
        <title>The sequence and de novo assembly of the wild yak genome.</title>
        <authorList>
            <person name="Liu Y."/>
        </authorList>
    </citation>
    <scope>NUCLEOTIDE SEQUENCE [LARGE SCALE GENOMIC DNA]</scope>
    <source>
        <strain evidence="26">WY2019</strain>
    </source>
</reference>
<keyword evidence="11" id="KW-0221">Differentiation</keyword>
<sequence>MAALGEPVRLERDICRAIELLEKLQRSGEVPPQKLQALQRVLQSEFCNAVREVYEHVYETVDISSSPEVRANATAKATVAAFAASEGHSHPRVVELPKTEEGLGFNIMGGKEQNSPIYISRIIPGGIADRHGGLKRGDQLLSVNGVSVEGEHHEKAVELLKAAQGKVKLVVRLTSLPWCECFQEKQLEVTTEIEVKPRYKHLNTCDGDRRVDCSGKGLTAVPEGLSAFTQLLDISMNNITQLPEDAFKNFPFLEELRLAGNDLSFIHPKALSGLKELKVLTLQNNQLKTVPSEAIRGLSSLQSLRLDANHITSVPEDSFEGLTQLRHLWLDDNSLTEVPVHPLSNLPTLQALTLALNKISSIPDFAFTNLSSLVVLHLHNNKIKSLGQHCFDGLDNLETLDLNYNNLGEFPQAIKALPSLKELLFHSNSISVIPDGAFDGNPLLKTIHLYDNPLSFVGNSAFHNLSELHSLVIRGASMVQRFPNLTGTVRLESLTLTGTKISSISSNLCQEQKRLRTLDLSYNSIKDLPSFNGCHALEEISLQRNQIHQIKEDTFQGLTSLKILDLSRNLIHEIDDRAFAKLGSITNLDVSFNELTSFPTEGLNGLNQLKLVGNFKLKEALAAKDFVNLRSLSVPYAYQCCAFWGCDSYTHSNTEDNSLQDHSGSKDKGNDVAGVTSSAENEEHSQIIIHCTPSTGAFKPCEYLLGSWMIRLTVWFIFLVALFFNLLVILTTFASCTSVPSSKLFIGLISVSNLFMGAYTGILTFLDAVSWGRFAEFGIWWEIGSGCKIAGFLAVFSSESAIFLLMLAAVERSLSAKDMMKNGKSNHLRQFRIAALLAFLGAAVAGSFPLFHRGEYSASPLCLPFPTGETPSLGFTVTLVLLNSLAFLLMAIIYTKLYCNLEKEDLSENSHSSMIKHVAWLIFTNCIFFCPVAFFSFAPLITAVSISPEIMKSVTLIFFPLPACLNPVLYVFFNPKFKEDWKLLKRHVSKKSGSASVSISSQAGCVEQDFYYDCGMYSHLQGNLTVCDCCEAFLLTKPVSCKHLIKSHSCPALTVGSCQRPDGYWSDCGTQSAHSDYADEEDSFVSDSSDQVQACGRACFYQSRGFPLVRYAYNLPRVKD</sequence>
<evidence type="ECO:0000256" key="16">
    <source>
        <dbReference type="ARBA" id="ARBA00023157"/>
    </source>
</evidence>
<comment type="caution">
    <text evidence="26">The sequence shown here is derived from an EMBL/GenBank/DDBJ whole genome shotgun (WGS) entry which is preliminary data.</text>
</comment>
<evidence type="ECO:0000256" key="9">
    <source>
        <dbReference type="ARBA" id="ARBA00022729"/>
    </source>
</evidence>
<evidence type="ECO:0000256" key="17">
    <source>
        <dbReference type="ARBA" id="ARBA00023170"/>
    </source>
</evidence>
<organism evidence="26 27">
    <name type="scientific">Bos mutus</name>
    <name type="common">wild yak</name>
    <dbReference type="NCBI Taxonomy" id="72004"/>
    <lineage>
        <taxon>Eukaryota</taxon>
        <taxon>Metazoa</taxon>
        <taxon>Chordata</taxon>
        <taxon>Craniata</taxon>
        <taxon>Vertebrata</taxon>
        <taxon>Euteleostomi</taxon>
        <taxon>Mammalia</taxon>
        <taxon>Eutheria</taxon>
        <taxon>Laurasiatheria</taxon>
        <taxon>Artiodactyla</taxon>
        <taxon>Ruminantia</taxon>
        <taxon>Pecora</taxon>
        <taxon>Bovidae</taxon>
        <taxon>Bovinae</taxon>
        <taxon>Bos</taxon>
    </lineage>
</organism>
<keyword evidence="14" id="KW-0090">Biological rhythms</keyword>
<dbReference type="CDD" id="cd06796">
    <property type="entry name" value="PDZ_Lin-7-like"/>
    <property type="match status" value="1"/>
</dbReference>
<dbReference type="InterPro" id="IPR014775">
    <property type="entry name" value="L27_C"/>
</dbReference>
<dbReference type="InterPro" id="IPR003591">
    <property type="entry name" value="Leu-rich_rpt_typical-subtyp"/>
</dbReference>
<feature type="transmembrane region" description="Helical" evidence="22">
    <location>
        <begin position="872"/>
        <end position="897"/>
    </location>
</feature>
<dbReference type="SMART" id="SM00365">
    <property type="entry name" value="LRR_SD22"/>
    <property type="match status" value="7"/>
</dbReference>
<dbReference type="InterPro" id="IPR036034">
    <property type="entry name" value="PDZ_sf"/>
</dbReference>
<keyword evidence="4" id="KW-0217">Developmental protein</keyword>
<dbReference type="InterPro" id="IPR002131">
    <property type="entry name" value="Gphrmn_rcpt_fam"/>
</dbReference>
<evidence type="ECO:0000256" key="13">
    <source>
        <dbReference type="ARBA" id="ARBA00023040"/>
    </source>
</evidence>
<dbReference type="PROSITE" id="PS50262">
    <property type="entry name" value="G_PROTEIN_RECEP_F1_2"/>
    <property type="match status" value="1"/>
</dbReference>
<comment type="similarity">
    <text evidence="2">Belongs to the LAP (LRR and PDZ) protein family.</text>
</comment>
<evidence type="ECO:0000256" key="11">
    <source>
        <dbReference type="ARBA" id="ARBA00022782"/>
    </source>
</evidence>
<evidence type="ECO:0000256" key="22">
    <source>
        <dbReference type="SAM" id="Phobius"/>
    </source>
</evidence>
<dbReference type="InterPro" id="IPR001611">
    <property type="entry name" value="Leu-rich_rpt"/>
</dbReference>
<dbReference type="SUPFAM" id="SSF101288">
    <property type="entry name" value="L27 domain"/>
    <property type="match status" value="1"/>
</dbReference>
<evidence type="ECO:0000256" key="4">
    <source>
        <dbReference type="ARBA" id="ARBA00022473"/>
    </source>
</evidence>
<dbReference type="AlphaFoldDB" id="A0A6B0RYG3"/>
<comment type="subcellular location">
    <subcellularLocation>
        <location evidence="1">Cell membrane</location>
        <topology evidence="1">Multi-pass membrane protein</topology>
    </subcellularLocation>
</comment>
<dbReference type="FunFam" id="1.20.1070.10:FF:000028">
    <property type="entry name" value="leucine-rich repeat-containing G-protein coupled receptor 4 isoform X1"/>
    <property type="match status" value="1"/>
</dbReference>
<dbReference type="FunFam" id="2.30.42.10:FF:000298">
    <property type="entry name" value="Protein lin-7 homolog A"/>
    <property type="match status" value="1"/>
</dbReference>
<keyword evidence="27" id="KW-1185">Reference proteome</keyword>
<dbReference type="GO" id="GO:0030154">
    <property type="term" value="P:cell differentiation"/>
    <property type="evidence" value="ECO:0007669"/>
    <property type="project" value="UniProtKB-KW"/>
</dbReference>
<evidence type="ECO:0000256" key="2">
    <source>
        <dbReference type="ARBA" id="ARBA00007772"/>
    </source>
</evidence>
<keyword evidence="8 22" id="KW-0812">Transmembrane</keyword>
<keyword evidence="12 22" id="KW-1133">Transmembrane helix</keyword>
<keyword evidence="9" id="KW-0732">Signal</keyword>
<evidence type="ECO:0000259" key="25">
    <source>
        <dbReference type="PROSITE" id="PS51022"/>
    </source>
</evidence>
<gene>
    <name evidence="26" type="ORF">E5288_WYG020421</name>
</gene>
<dbReference type="GO" id="GO:0090263">
    <property type="term" value="P:positive regulation of canonical Wnt signaling pathway"/>
    <property type="evidence" value="ECO:0007669"/>
    <property type="project" value="TreeGrafter"/>
</dbReference>
<keyword evidence="6" id="KW-0433">Leucine-rich repeat</keyword>
<proteinExistence type="inferred from homology"/>
<feature type="transmembrane region" description="Helical" evidence="22">
    <location>
        <begin position="918"/>
        <end position="941"/>
    </location>
</feature>
<evidence type="ECO:0000256" key="19">
    <source>
        <dbReference type="ARBA" id="ARBA00023224"/>
    </source>
</evidence>
<feature type="domain" description="L27" evidence="25">
    <location>
        <begin position="10"/>
        <end position="65"/>
    </location>
</feature>
<dbReference type="CDD" id="cd15361">
    <property type="entry name" value="7tmA_LGR4"/>
    <property type="match status" value="1"/>
</dbReference>
<name>A0A6B0RYG3_9CETA</name>
<dbReference type="GO" id="GO:0048511">
    <property type="term" value="P:rhythmic process"/>
    <property type="evidence" value="ECO:0007669"/>
    <property type="project" value="UniProtKB-KW"/>
</dbReference>
<evidence type="ECO:0000256" key="8">
    <source>
        <dbReference type="ARBA" id="ARBA00022692"/>
    </source>
</evidence>
<dbReference type="SMART" id="SM00364">
    <property type="entry name" value="LRR_BAC"/>
    <property type="match status" value="8"/>
</dbReference>
<dbReference type="Pfam" id="PF00001">
    <property type="entry name" value="7tm_1"/>
    <property type="match status" value="1"/>
</dbReference>
<evidence type="ECO:0000256" key="6">
    <source>
        <dbReference type="ARBA" id="ARBA00022614"/>
    </source>
</evidence>
<evidence type="ECO:0000256" key="15">
    <source>
        <dbReference type="ARBA" id="ARBA00023136"/>
    </source>
</evidence>
<evidence type="ECO:0000256" key="21">
    <source>
        <dbReference type="SAM" id="MobiDB-lite"/>
    </source>
</evidence>
<dbReference type="PROSITE" id="PS51450">
    <property type="entry name" value="LRR"/>
    <property type="match status" value="6"/>
</dbReference>
<dbReference type="Gene3D" id="1.20.1070.10">
    <property type="entry name" value="Rhodopsin 7-helix transmembrane proteins"/>
    <property type="match status" value="1"/>
</dbReference>
<dbReference type="InterPro" id="IPR001478">
    <property type="entry name" value="PDZ"/>
</dbReference>
<accession>A0A6B0RYG3</accession>
<dbReference type="InterPro" id="IPR000276">
    <property type="entry name" value="GPCR_Rhodpsn"/>
</dbReference>
<keyword evidence="18" id="KW-0325">Glycoprotein</keyword>
<evidence type="ECO:0000256" key="10">
    <source>
        <dbReference type="ARBA" id="ARBA00022737"/>
    </source>
</evidence>
<keyword evidence="16" id="KW-1015">Disulfide bond</keyword>
<dbReference type="GO" id="GO:0007189">
    <property type="term" value="P:adenylate cyclase-activating G protein-coupled receptor signaling pathway"/>
    <property type="evidence" value="ECO:0007669"/>
    <property type="project" value="TreeGrafter"/>
</dbReference>
<evidence type="ECO:0000256" key="12">
    <source>
        <dbReference type="ARBA" id="ARBA00022989"/>
    </source>
</evidence>
<feature type="transmembrane region" description="Helical" evidence="22">
    <location>
        <begin position="831"/>
        <end position="852"/>
    </location>
</feature>
<dbReference type="EMBL" id="VBQZ03000080">
    <property type="protein sequence ID" value="MXQ92243.1"/>
    <property type="molecule type" value="Genomic_DNA"/>
</dbReference>
<dbReference type="PROSITE" id="PS50106">
    <property type="entry name" value="PDZ"/>
    <property type="match status" value="1"/>
</dbReference>
<keyword evidence="17" id="KW-0675">Receptor</keyword>
<dbReference type="PROSITE" id="PS51022">
    <property type="entry name" value="L27"/>
    <property type="match status" value="1"/>
</dbReference>
<dbReference type="SMART" id="SM00369">
    <property type="entry name" value="LRR_TYP"/>
    <property type="match status" value="15"/>
</dbReference>
<dbReference type="GO" id="GO:0005886">
    <property type="term" value="C:plasma membrane"/>
    <property type="evidence" value="ECO:0007669"/>
    <property type="project" value="UniProtKB-SubCell"/>
</dbReference>